<evidence type="ECO:0000313" key="3">
    <source>
        <dbReference type="EMBL" id="EHP68084.1"/>
    </source>
</evidence>
<dbReference type="InterPro" id="IPR040929">
    <property type="entry name" value="ArnB_C"/>
</dbReference>
<accession>H2C7F8</accession>
<dbReference type="Proteomes" id="UP000003980">
    <property type="component" value="Unassembled WGS sequence"/>
</dbReference>
<feature type="region of interest" description="Disordered" evidence="1">
    <location>
        <begin position="360"/>
        <end position="383"/>
    </location>
</feature>
<dbReference type="InterPro" id="IPR002035">
    <property type="entry name" value="VWF_A"/>
</dbReference>
<dbReference type="eggNOG" id="arCOG02900">
    <property type="taxonomic scope" value="Archaea"/>
</dbReference>
<dbReference type="Pfam" id="PF18677">
    <property type="entry name" value="ArnB_C"/>
    <property type="match status" value="1"/>
</dbReference>
<dbReference type="PROSITE" id="PS50234">
    <property type="entry name" value="VWFA"/>
    <property type="match status" value="1"/>
</dbReference>
<name>H2C7F8_9CREN</name>
<keyword evidence="4" id="KW-1185">Reference proteome</keyword>
<dbReference type="PANTHER" id="PTHR45737">
    <property type="entry name" value="VON WILLEBRAND FACTOR A DOMAIN-CONTAINING PROTEIN 5A"/>
    <property type="match status" value="1"/>
</dbReference>
<dbReference type="OrthoDB" id="33260at2157"/>
<dbReference type="Pfam" id="PF13519">
    <property type="entry name" value="VWA_2"/>
    <property type="match status" value="1"/>
</dbReference>
<feature type="domain" description="VWFA" evidence="2">
    <location>
        <begin position="39"/>
        <end position="214"/>
    </location>
</feature>
<evidence type="ECO:0000259" key="2">
    <source>
        <dbReference type="PROSITE" id="PS50234"/>
    </source>
</evidence>
<evidence type="ECO:0000256" key="1">
    <source>
        <dbReference type="SAM" id="MobiDB-lite"/>
    </source>
</evidence>
<dbReference type="PANTHER" id="PTHR45737:SF5">
    <property type="entry name" value="POLY [ADP-RIBOSE] POLYMERASE-RELATED"/>
    <property type="match status" value="1"/>
</dbReference>
<dbReference type="CDD" id="cd00198">
    <property type="entry name" value="vWFA"/>
    <property type="match status" value="1"/>
</dbReference>
<dbReference type="AlphaFoldDB" id="H2C7F8"/>
<gene>
    <name evidence="3" type="ORF">MetMK1DRAFT_00025070</name>
</gene>
<dbReference type="EMBL" id="JH597770">
    <property type="protein sequence ID" value="EHP68084.1"/>
    <property type="molecule type" value="Genomic_DNA"/>
</dbReference>
<sequence>MGLSVSLDVSHSKSFIQEIRAVMRLTLLPRSTFRESRFHYLILLDRSYSMKGEKLEMAKKGVELLVESLPNDSKVTLVSFNENVEVHNEFSEPSGVDLDELHKIKVGSGTALYKALETAFRLSKDHQLPSYVILLTDGIPSDMGCMQGIRMKFNLEKCLQVYQSLEVPENVEIISFGIGEDYSEEILKALSDRGRGYFYHVKDPSEIPERMPKLAKSQVSAKNLVVDSVSETAIRLLNYEGFPIRINALEGTTRIYGEFIIPKQYTGKLFTIKVSYEDESGERSNVVELLVESASDQGDFLRSINRDILMEYEYLKTMQGYVKSLEAKDLVEATKNLDRLREIAEQTRRTDLIQTTEELTRSMRSQDTKEALSEATRKLKYQE</sequence>
<protein>
    <submittedName>
        <fullName evidence="3">Uncharacterized protein containing a von Willebrand factor type A (VWA) domain</fullName>
    </submittedName>
</protein>
<organism evidence="3 4">
    <name type="scientific">Metallosphaera yellowstonensis MK1</name>
    <dbReference type="NCBI Taxonomy" id="671065"/>
    <lineage>
        <taxon>Archaea</taxon>
        <taxon>Thermoproteota</taxon>
        <taxon>Thermoprotei</taxon>
        <taxon>Sulfolobales</taxon>
        <taxon>Sulfolobaceae</taxon>
        <taxon>Metallosphaera</taxon>
    </lineage>
</organism>
<dbReference type="HOGENOM" id="CLU_058577_0_0_2"/>
<dbReference type="STRING" id="671065.MetMK1DRAFT_00025070"/>
<dbReference type="Gene3D" id="3.40.50.410">
    <property type="entry name" value="von Willebrand factor, type A domain"/>
    <property type="match status" value="1"/>
</dbReference>
<dbReference type="SMART" id="SM00327">
    <property type="entry name" value="VWA"/>
    <property type="match status" value="1"/>
</dbReference>
<evidence type="ECO:0000313" key="4">
    <source>
        <dbReference type="Proteomes" id="UP000003980"/>
    </source>
</evidence>
<dbReference type="SUPFAM" id="SSF53300">
    <property type="entry name" value="vWA-like"/>
    <property type="match status" value="1"/>
</dbReference>
<dbReference type="InterPro" id="IPR036465">
    <property type="entry name" value="vWFA_dom_sf"/>
</dbReference>
<proteinExistence type="predicted"/>
<reference evidence="3 4" key="1">
    <citation type="submission" date="2012-01" db="EMBL/GenBank/DDBJ databases">
        <title>Improved High-Quality Draft sequence of Metallosphaera yellowstonensis MK1.</title>
        <authorList>
            <consortium name="US DOE Joint Genome Institute"/>
            <person name="Lucas S."/>
            <person name="Han J."/>
            <person name="Cheng J.-F."/>
            <person name="Goodwin L."/>
            <person name="Pitluck S."/>
            <person name="Peters L."/>
            <person name="Teshima H."/>
            <person name="Detter J.C."/>
            <person name="Han C."/>
            <person name="Tapia R."/>
            <person name="Land M."/>
            <person name="Hauser L."/>
            <person name="Kyrpides N."/>
            <person name="Kozubal M."/>
            <person name="Macur R.E."/>
            <person name="Jay Z."/>
            <person name="Inskeep W."/>
            <person name="Woyke T."/>
        </authorList>
    </citation>
    <scope>NUCLEOTIDE SEQUENCE [LARGE SCALE GENOMIC DNA]</scope>
    <source>
        <strain evidence="3 4">MK1</strain>
    </source>
</reference>